<dbReference type="AlphaFoldDB" id="A0A660SEL2"/>
<organism evidence="1 2">
    <name type="scientific">candidate division TA06 bacterium</name>
    <dbReference type="NCBI Taxonomy" id="2250710"/>
    <lineage>
        <taxon>Bacteria</taxon>
        <taxon>Bacteria division TA06</taxon>
    </lineage>
</organism>
<feature type="non-terminal residue" evidence="1">
    <location>
        <position position="179"/>
    </location>
</feature>
<proteinExistence type="predicted"/>
<comment type="caution">
    <text evidence="1">The sequence shown here is derived from an EMBL/GenBank/DDBJ whole genome shotgun (WGS) entry which is preliminary data.</text>
</comment>
<evidence type="ECO:0000313" key="2">
    <source>
        <dbReference type="Proteomes" id="UP000271125"/>
    </source>
</evidence>
<name>A0A660SEL2_UNCT6</name>
<dbReference type="Proteomes" id="UP000271125">
    <property type="component" value="Unassembled WGS sequence"/>
</dbReference>
<accession>A0A660SEL2</accession>
<gene>
    <name evidence="1" type="ORF">DRP43_04645</name>
</gene>
<evidence type="ECO:0000313" key="1">
    <source>
        <dbReference type="EMBL" id="RKX69215.1"/>
    </source>
</evidence>
<protein>
    <submittedName>
        <fullName evidence="1">Uncharacterized protein</fullName>
    </submittedName>
</protein>
<sequence length="179" mass="20609">MSDIKDILVELGINALPEIQNASIGDIKSFIELYGYPLEVLIDDRTVILHDKGDIEKIKNKISEKDIRVIARKSFNKTIKLNLHIDFDSEDAFIHIAIESGQNKDYVKVHTFSMLSDFKMDKTFVKDKGLRKSLISCYNAFIRSDLLHLHIELIKTEKNIYFSVKNPFNSPHIITKSDI</sequence>
<dbReference type="EMBL" id="QNBD01000209">
    <property type="protein sequence ID" value="RKX69215.1"/>
    <property type="molecule type" value="Genomic_DNA"/>
</dbReference>
<reference evidence="1 2" key="1">
    <citation type="submission" date="2018-06" db="EMBL/GenBank/DDBJ databases">
        <title>Extensive metabolic versatility and redundancy in microbially diverse, dynamic hydrothermal sediments.</title>
        <authorList>
            <person name="Dombrowski N."/>
            <person name="Teske A."/>
            <person name="Baker B.J."/>
        </authorList>
    </citation>
    <scope>NUCLEOTIDE SEQUENCE [LARGE SCALE GENOMIC DNA]</scope>
    <source>
        <strain evidence="1">B10_G13</strain>
    </source>
</reference>